<evidence type="ECO:0000313" key="2">
    <source>
        <dbReference type="Proteomes" id="UP000290408"/>
    </source>
</evidence>
<dbReference type="NCBIfam" id="TIGR01509">
    <property type="entry name" value="HAD-SF-IA-v3"/>
    <property type="match status" value="1"/>
</dbReference>
<dbReference type="NCBIfam" id="TIGR01549">
    <property type="entry name" value="HAD-SF-IA-v1"/>
    <property type="match status" value="1"/>
</dbReference>
<dbReference type="Gene3D" id="1.10.150.240">
    <property type="entry name" value="Putative phosphatase, domain 2"/>
    <property type="match status" value="1"/>
</dbReference>
<dbReference type="SFLD" id="SFLDG01129">
    <property type="entry name" value="C1.5:_HAD__Beta-PGM__Phosphata"/>
    <property type="match status" value="1"/>
</dbReference>
<evidence type="ECO:0000313" key="1">
    <source>
        <dbReference type="EMBL" id="QBF47760.1"/>
    </source>
</evidence>
<dbReference type="InterPro" id="IPR023198">
    <property type="entry name" value="PGP-like_dom2"/>
</dbReference>
<dbReference type="SUPFAM" id="SSF56784">
    <property type="entry name" value="HAD-like"/>
    <property type="match status" value="1"/>
</dbReference>
<dbReference type="OrthoDB" id="9800058at2"/>
<dbReference type="KEGG" id="jli:EXU32_16825"/>
<dbReference type="EMBL" id="CP036164">
    <property type="protein sequence ID" value="QBF47760.1"/>
    <property type="molecule type" value="Genomic_DNA"/>
</dbReference>
<dbReference type="STRING" id="1216970.GCA_001570985_01216"/>
<dbReference type="InterPro" id="IPR023214">
    <property type="entry name" value="HAD_sf"/>
</dbReference>
<dbReference type="InterPro" id="IPR006439">
    <property type="entry name" value="HAD-SF_hydro_IA"/>
</dbReference>
<dbReference type="PANTHER" id="PTHR43481">
    <property type="entry name" value="FRUCTOSE-1-PHOSPHATE PHOSPHATASE"/>
    <property type="match status" value="1"/>
</dbReference>
<keyword evidence="2" id="KW-1185">Reference proteome</keyword>
<organism evidence="1 2">
    <name type="scientific">Janibacter limosus</name>
    <dbReference type="NCBI Taxonomy" id="53458"/>
    <lineage>
        <taxon>Bacteria</taxon>
        <taxon>Bacillati</taxon>
        <taxon>Actinomycetota</taxon>
        <taxon>Actinomycetes</taxon>
        <taxon>Micrococcales</taxon>
        <taxon>Intrasporangiaceae</taxon>
        <taxon>Janibacter</taxon>
    </lineage>
</organism>
<name>A0A4P6N058_9MICO</name>
<accession>A0A4P6N058</accession>
<gene>
    <name evidence="1" type="ORF">EXU32_16825</name>
</gene>
<keyword evidence="1" id="KW-0378">Hydrolase</keyword>
<dbReference type="Gene3D" id="3.40.50.1000">
    <property type="entry name" value="HAD superfamily/HAD-like"/>
    <property type="match status" value="1"/>
</dbReference>
<dbReference type="PRINTS" id="PR00413">
    <property type="entry name" value="HADHALOGNASE"/>
</dbReference>
<dbReference type="PANTHER" id="PTHR43481:SF4">
    <property type="entry name" value="GLYCEROL-1-PHOSPHATE PHOSPHOHYDROLASE 1-RELATED"/>
    <property type="match status" value="1"/>
</dbReference>
<dbReference type="AlphaFoldDB" id="A0A4P6N058"/>
<dbReference type="InterPro" id="IPR036412">
    <property type="entry name" value="HAD-like_sf"/>
</dbReference>
<dbReference type="InterPro" id="IPR051806">
    <property type="entry name" value="HAD-like_SPP"/>
</dbReference>
<dbReference type="Proteomes" id="UP000290408">
    <property type="component" value="Chromosome"/>
</dbReference>
<dbReference type="SFLD" id="SFLDS00003">
    <property type="entry name" value="Haloacid_Dehalogenase"/>
    <property type="match status" value="1"/>
</dbReference>
<dbReference type="RefSeq" id="WP_130630934.1">
    <property type="nucleotide sequence ID" value="NZ_CP036164.1"/>
</dbReference>
<protein>
    <submittedName>
        <fullName evidence="1">HAD family hydrolase</fullName>
    </submittedName>
</protein>
<dbReference type="GO" id="GO:0050308">
    <property type="term" value="F:sugar-phosphatase activity"/>
    <property type="evidence" value="ECO:0007669"/>
    <property type="project" value="TreeGrafter"/>
</dbReference>
<sequence length="223" mass="22871">MDSTPAGPAPFADRTFAAVIFDNDGTLVDSTGSVERSWVRWALEHDIDPRALAGHHGMPAPAIIASVAPHVDPVAAFARIEQLELADVEGVIALGGVLEAIAALDGAPVAVATSATRELARVRLAAAEIGIDEVVSFDDVERGKPHPDPFLLAAQRLGVDPADCLVCEDAPSGVAAARAAGCTVLAVTTTSEADALAGADLVVGSLADVLFEVVDGRVRVSLR</sequence>
<reference evidence="1 2" key="1">
    <citation type="submission" date="2019-02" db="EMBL/GenBank/DDBJ databases">
        <title>Genomic data mining of an Antarctic deep-sea actinobacterium, Janibacterlimosus P3-3-X1.</title>
        <authorList>
            <person name="Liao L."/>
            <person name="Chen B."/>
        </authorList>
    </citation>
    <scope>NUCLEOTIDE SEQUENCE [LARGE SCALE GENOMIC DNA]</scope>
    <source>
        <strain evidence="1 2">P3-3-X1</strain>
    </source>
</reference>
<dbReference type="Pfam" id="PF00702">
    <property type="entry name" value="Hydrolase"/>
    <property type="match status" value="1"/>
</dbReference>
<proteinExistence type="predicted"/>